<dbReference type="Pfam" id="PF00589">
    <property type="entry name" value="Phage_integrase"/>
    <property type="match status" value="1"/>
</dbReference>
<protein>
    <submittedName>
        <fullName evidence="3">Integrase</fullName>
    </submittedName>
</protein>
<feature type="domain" description="Tyr recombinase" evidence="2">
    <location>
        <begin position="116"/>
        <end position="287"/>
    </location>
</feature>
<dbReference type="EMBL" id="FVGW01000002">
    <property type="protein sequence ID" value="SKL85412.1"/>
    <property type="molecule type" value="Genomic_DNA"/>
</dbReference>
<dbReference type="InterPro" id="IPR002104">
    <property type="entry name" value="Integrase_catalytic"/>
</dbReference>
<accession>A0A1T8KS40</accession>
<dbReference type="InterPro" id="IPR050090">
    <property type="entry name" value="Tyrosine_recombinase_XerCD"/>
</dbReference>
<keyword evidence="1" id="KW-0233">DNA recombination</keyword>
<dbReference type="GO" id="GO:0006310">
    <property type="term" value="P:DNA recombination"/>
    <property type="evidence" value="ECO:0007669"/>
    <property type="project" value="UniProtKB-KW"/>
</dbReference>
<dbReference type="InterPro" id="IPR013762">
    <property type="entry name" value="Integrase-like_cat_sf"/>
</dbReference>
<dbReference type="PROSITE" id="PS51898">
    <property type="entry name" value="TYR_RECOMBINASE"/>
    <property type="match status" value="1"/>
</dbReference>
<dbReference type="InterPro" id="IPR011010">
    <property type="entry name" value="DNA_brk_join_enz"/>
</dbReference>
<dbReference type="Proteomes" id="UP000190074">
    <property type="component" value="Unassembled WGS sequence"/>
</dbReference>
<name>A0A1T8KS40_9MYCO</name>
<evidence type="ECO:0000313" key="4">
    <source>
        <dbReference type="Proteomes" id="UP000190074"/>
    </source>
</evidence>
<gene>
    <name evidence="3" type="primary">xerC_1</name>
    <name evidence="3" type="ORF">SAMEA2259716_01860</name>
</gene>
<dbReference type="Gene3D" id="1.10.443.10">
    <property type="entry name" value="Intergrase catalytic core"/>
    <property type="match status" value="1"/>
</dbReference>
<dbReference type="SUPFAM" id="SSF56349">
    <property type="entry name" value="DNA breaking-rejoining enzymes"/>
    <property type="match status" value="1"/>
</dbReference>
<organism evidence="3 4">
    <name type="scientific">Mycobacteroides abscessus subsp. massiliense</name>
    <dbReference type="NCBI Taxonomy" id="1962118"/>
    <lineage>
        <taxon>Bacteria</taxon>
        <taxon>Bacillati</taxon>
        <taxon>Actinomycetota</taxon>
        <taxon>Actinomycetes</taxon>
        <taxon>Mycobacteriales</taxon>
        <taxon>Mycobacteriaceae</taxon>
        <taxon>Mycobacteroides</taxon>
        <taxon>Mycobacteroides abscessus</taxon>
    </lineage>
</organism>
<evidence type="ECO:0000313" key="3">
    <source>
        <dbReference type="EMBL" id="SKL85412.1"/>
    </source>
</evidence>
<dbReference type="PANTHER" id="PTHR30349">
    <property type="entry name" value="PHAGE INTEGRASE-RELATED"/>
    <property type="match status" value="1"/>
</dbReference>
<sequence>MTTRSPTGPAPLPIPGAWQPLIERYRLFLQAAGRPKTTIGTRISHMSRIARCLGESPEQVTHDLLEVWFAHQKQWGQETRRGYRASATGFFSWAHAAGHIPFDPSTKLPSVKAGPPTPKPAPDRIWKEALVAADARTTVMLYLACEAGLRRAEVAQVHTDDLREGFSGYQLLVHGKGAKDRLIPVSDEIAAMILAGPGGHSPGHGDCGFLFPGADGGHLSARWVGKLCAAAMPGVWTMHKLRHRFATRAYQRTRNLRALQQLLGHASVATTQIYTAVDDDEMRETMLAAADSGPRPWTRWASSAAGVVVAASAATLVNHAVSLVP</sequence>
<proteinExistence type="predicted"/>
<reference evidence="3 4" key="1">
    <citation type="submission" date="2016-11" db="EMBL/GenBank/DDBJ databases">
        <authorList>
            <consortium name="Pathogen Informatics"/>
        </authorList>
    </citation>
    <scope>NUCLEOTIDE SEQUENCE [LARGE SCALE GENOMIC DNA]</scope>
    <source>
        <strain evidence="3 4">911</strain>
    </source>
</reference>
<evidence type="ECO:0000259" key="2">
    <source>
        <dbReference type="PROSITE" id="PS51898"/>
    </source>
</evidence>
<dbReference type="GO" id="GO:0015074">
    <property type="term" value="P:DNA integration"/>
    <property type="evidence" value="ECO:0007669"/>
    <property type="project" value="InterPro"/>
</dbReference>
<dbReference type="RefSeq" id="WP_079626612.1">
    <property type="nucleotide sequence ID" value="NZ_FVGW01000002.1"/>
</dbReference>
<evidence type="ECO:0000256" key="1">
    <source>
        <dbReference type="ARBA" id="ARBA00023172"/>
    </source>
</evidence>
<dbReference type="GO" id="GO:0003677">
    <property type="term" value="F:DNA binding"/>
    <property type="evidence" value="ECO:0007669"/>
    <property type="project" value="InterPro"/>
</dbReference>
<dbReference type="PANTHER" id="PTHR30349:SF64">
    <property type="entry name" value="PROPHAGE INTEGRASE INTD-RELATED"/>
    <property type="match status" value="1"/>
</dbReference>
<dbReference type="AlphaFoldDB" id="A0A1T8KS40"/>